<name>A0AAE3NB16_9BURK</name>
<dbReference type="PANTHER" id="PTHR38767:SF1">
    <property type="entry name" value="DNA POLYMERASE III SUBUNIT CHI"/>
    <property type="match status" value="1"/>
</dbReference>
<sequence length="150" mass="16189">MTGIDVHFNAGDKVGHACRLLRKAVMGAGAKVVVVAEPPLLQTLDEALWSFSPGDFIAHCDASAAPAVLSRSPVVLLQPQQAASAALPHHEVMVNLGTATPTGFERFERLIDVVGLEPQEREAGRERWRHYQSRGYTITRHDLGAARSSG</sequence>
<organism evidence="1 2">
    <name type="scientific">Xenophilus arseniciresistens</name>
    <dbReference type="NCBI Taxonomy" id="1283306"/>
    <lineage>
        <taxon>Bacteria</taxon>
        <taxon>Pseudomonadati</taxon>
        <taxon>Pseudomonadota</taxon>
        <taxon>Betaproteobacteria</taxon>
        <taxon>Burkholderiales</taxon>
        <taxon>Comamonadaceae</taxon>
        <taxon>Xenophilus</taxon>
    </lineage>
</organism>
<dbReference type="RefSeq" id="WP_271428810.1">
    <property type="nucleotide sequence ID" value="NZ_JAQIPB010000006.1"/>
</dbReference>
<dbReference type="AlphaFoldDB" id="A0AAE3NB16"/>
<evidence type="ECO:0000313" key="1">
    <source>
        <dbReference type="EMBL" id="MDA7417596.1"/>
    </source>
</evidence>
<dbReference type="GO" id="GO:0003887">
    <property type="term" value="F:DNA-directed DNA polymerase activity"/>
    <property type="evidence" value="ECO:0007669"/>
    <property type="project" value="InterPro"/>
</dbReference>
<dbReference type="InterPro" id="IPR007459">
    <property type="entry name" value="DNA_pol3_chi"/>
</dbReference>
<dbReference type="GO" id="GO:0006260">
    <property type="term" value="P:DNA replication"/>
    <property type="evidence" value="ECO:0007669"/>
    <property type="project" value="InterPro"/>
</dbReference>
<comment type="caution">
    <text evidence="1">The sequence shown here is derived from an EMBL/GenBank/DDBJ whole genome shotgun (WGS) entry which is preliminary data.</text>
</comment>
<dbReference type="Pfam" id="PF04364">
    <property type="entry name" value="DNA_pol3_chi"/>
    <property type="match status" value="1"/>
</dbReference>
<dbReference type="EMBL" id="JAQIPB010000006">
    <property type="protein sequence ID" value="MDA7417596.1"/>
    <property type="molecule type" value="Genomic_DNA"/>
</dbReference>
<keyword evidence="2" id="KW-1185">Reference proteome</keyword>
<evidence type="ECO:0000313" key="2">
    <source>
        <dbReference type="Proteomes" id="UP001212602"/>
    </source>
</evidence>
<dbReference type="GO" id="GO:0003677">
    <property type="term" value="F:DNA binding"/>
    <property type="evidence" value="ECO:0007669"/>
    <property type="project" value="InterPro"/>
</dbReference>
<accession>A0AAE3NB16</accession>
<protein>
    <submittedName>
        <fullName evidence="1">DNA polymerase III subunit chi</fullName>
    </submittedName>
</protein>
<gene>
    <name evidence="1" type="ORF">PGB34_14635</name>
</gene>
<dbReference type="PANTHER" id="PTHR38767">
    <property type="entry name" value="DNA POLYMERASE III SUBUNIT CHI"/>
    <property type="match status" value="1"/>
</dbReference>
<reference evidence="1" key="1">
    <citation type="submission" date="2023-01" db="EMBL/GenBank/DDBJ databases">
        <title>Xenophilus mangrovi sp. nov., isolated from soil of Mangrove nature reserve.</title>
        <authorList>
            <person name="Xu S."/>
            <person name="Liu Z."/>
            <person name="Xu Y."/>
        </authorList>
    </citation>
    <scope>NUCLEOTIDE SEQUENCE</scope>
    <source>
        <strain evidence="1">YW8</strain>
    </source>
</reference>
<dbReference type="GO" id="GO:0032298">
    <property type="term" value="P:positive regulation of DNA-templated DNA replication initiation"/>
    <property type="evidence" value="ECO:0007669"/>
    <property type="project" value="TreeGrafter"/>
</dbReference>
<dbReference type="Gene3D" id="3.40.50.10110">
    <property type="entry name" value="DNA polymerase III subunit chi"/>
    <property type="match status" value="1"/>
</dbReference>
<dbReference type="SUPFAM" id="SSF102400">
    <property type="entry name" value="DNA polymerase III chi subunit"/>
    <property type="match status" value="1"/>
</dbReference>
<proteinExistence type="predicted"/>
<dbReference type="InterPro" id="IPR036768">
    <property type="entry name" value="PolIII_chi_sf"/>
</dbReference>
<dbReference type="Proteomes" id="UP001212602">
    <property type="component" value="Unassembled WGS sequence"/>
</dbReference>